<gene>
    <name evidence="2" type="ORF">FXB40_11585</name>
</gene>
<reference evidence="2 3" key="1">
    <citation type="submission" date="2019-08" db="EMBL/GenBank/DDBJ databases">
        <title>Bradyrhizobium hipponensis sp. nov., a rhizobium isolated from a Lupinus angustifolius root nodule in Tunisia.</title>
        <authorList>
            <person name="Off K."/>
            <person name="Rejili M."/>
            <person name="Mars M."/>
            <person name="Brachmann A."/>
            <person name="Marin M."/>
        </authorList>
    </citation>
    <scope>NUCLEOTIDE SEQUENCE [LARGE SCALE GENOMIC DNA]</scope>
    <source>
        <strain evidence="2 3">CTAW71</strain>
    </source>
</reference>
<feature type="signal peptide" evidence="1">
    <location>
        <begin position="1"/>
        <end position="26"/>
    </location>
</feature>
<dbReference type="AlphaFoldDB" id="A0A5D3KLG2"/>
<dbReference type="EMBL" id="VSSS01000018">
    <property type="protein sequence ID" value="TYL96669.1"/>
    <property type="molecule type" value="Genomic_DNA"/>
</dbReference>
<accession>A0A5D3KLG2</accession>
<protein>
    <recommendedName>
        <fullName evidence="4">DUF1127 domain-containing protein</fullName>
    </recommendedName>
</protein>
<keyword evidence="3" id="KW-1185">Reference proteome</keyword>
<dbReference type="Proteomes" id="UP000324758">
    <property type="component" value="Unassembled WGS sequence"/>
</dbReference>
<organism evidence="2 3">
    <name type="scientific">Bradyrhizobium rifense</name>
    <dbReference type="NCBI Taxonomy" id="515499"/>
    <lineage>
        <taxon>Bacteria</taxon>
        <taxon>Pseudomonadati</taxon>
        <taxon>Pseudomonadota</taxon>
        <taxon>Alphaproteobacteria</taxon>
        <taxon>Hyphomicrobiales</taxon>
        <taxon>Nitrobacteraceae</taxon>
        <taxon>Bradyrhizobium</taxon>
    </lineage>
</organism>
<dbReference type="OrthoDB" id="8256402at2"/>
<evidence type="ECO:0008006" key="4">
    <source>
        <dbReference type="Google" id="ProtNLM"/>
    </source>
</evidence>
<evidence type="ECO:0000313" key="3">
    <source>
        <dbReference type="Proteomes" id="UP000324758"/>
    </source>
</evidence>
<evidence type="ECO:0000256" key="1">
    <source>
        <dbReference type="SAM" id="SignalP"/>
    </source>
</evidence>
<comment type="caution">
    <text evidence="2">The sequence shown here is derived from an EMBL/GenBank/DDBJ whole genome shotgun (WGS) entry which is preliminary data.</text>
</comment>
<dbReference type="RefSeq" id="WP_148772331.1">
    <property type="nucleotide sequence ID" value="NZ_VSSS01000018.1"/>
</dbReference>
<keyword evidence="1" id="KW-0732">Signal</keyword>
<evidence type="ECO:0000313" key="2">
    <source>
        <dbReference type="EMBL" id="TYL96669.1"/>
    </source>
</evidence>
<sequence length="103" mass="11377">MTAKYLPLLNRNVPSLLAILSSSLTAGSSPLRSAADLGIGARSDNAGFFARRPLIWLERACFRAKLRADLKDGPDLLRDIGISLHEAQAEASRFFWEPVVLRR</sequence>
<name>A0A5D3KLG2_9BRAD</name>
<feature type="chain" id="PRO_5023095990" description="DUF1127 domain-containing protein" evidence="1">
    <location>
        <begin position="27"/>
        <end position="103"/>
    </location>
</feature>
<proteinExistence type="predicted"/>